<dbReference type="STRING" id="1121326.CLMAG_61090"/>
<dbReference type="Proteomes" id="UP000076603">
    <property type="component" value="Unassembled WGS sequence"/>
</dbReference>
<organism evidence="1 2">
    <name type="scientific">Clostridium magnum DSM 2767</name>
    <dbReference type="NCBI Taxonomy" id="1121326"/>
    <lineage>
        <taxon>Bacteria</taxon>
        <taxon>Bacillati</taxon>
        <taxon>Bacillota</taxon>
        <taxon>Clostridia</taxon>
        <taxon>Eubacteriales</taxon>
        <taxon>Clostridiaceae</taxon>
        <taxon>Clostridium</taxon>
    </lineage>
</organism>
<name>A0A161X446_9CLOT</name>
<evidence type="ECO:0000313" key="1">
    <source>
        <dbReference type="EMBL" id="KZL88616.1"/>
    </source>
</evidence>
<dbReference type="EMBL" id="LWAE01000016">
    <property type="protein sequence ID" value="KZL88616.1"/>
    <property type="molecule type" value="Genomic_DNA"/>
</dbReference>
<protein>
    <submittedName>
        <fullName evidence="1">Uncharacterized protein</fullName>
    </submittedName>
</protein>
<sequence length="229" mass="26991">MPLRSLSTKEREITIIGAKEGDQLKLKMILESFNWLKKTYYNKYIHDKDKISKDDYYQECDVKIDHCIKVLNEINYGSLSSLVKISIRNLTGDIIRKNKRQNKLEVISSDAMDKNKVDYREHVHNFDNHIIGDMVVYESYSTNIRHQLSPRENDIFFSHIEGESFEAYADNNGMNLDSVKRIFRNAIKKIRNNKEQIKKFHCIELSILLFLKEKMEYMDLLYIAGLIVG</sequence>
<gene>
    <name evidence="1" type="ORF">CLMAG_61090</name>
</gene>
<keyword evidence="2" id="KW-1185">Reference proteome</keyword>
<evidence type="ECO:0000313" key="2">
    <source>
        <dbReference type="Proteomes" id="UP000076603"/>
    </source>
</evidence>
<dbReference type="AlphaFoldDB" id="A0A161X446"/>
<comment type="caution">
    <text evidence="1">The sequence shown here is derived from an EMBL/GenBank/DDBJ whole genome shotgun (WGS) entry which is preliminary data.</text>
</comment>
<dbReference type="PATRIC" id="fig|1121326.3.peg.6173"/>
<proteinExistence type="predicted"/>
<dbReference type="RefSeq" id="WP_066630875.1">
    <property type="nucleotide sequence ID" value="NZ_FQXL01000014.1"/>
</dbReference>
<reference evidence="1 2" key="1">
    <citation type="submission" date="2016-04" db="EMBL/GenBank/DDBJ databases">
        <title>Genome sequence of Clostridium magnum DSM 2767.</title>
        <authorList>
            <person name="Poehlein A."/>
            <person name="Uhlig R."/>
            <person name="Fischer R."/>
            <person name="Bahl H."/>
            <person name="Daniel R."/>
        </authorList>
    </citation>
    <scope>NUCLEOTIDE SEQUENCE [LARGE SCALE GENOMIC DNA]</scope>
    <source>
        <strain evidence="1 2">DSM 2767</strain>
    </source>
</reference>
<accession>A0A161X446</accession>